<dbReference type="SMART" id="SM00225">
    <property type="entry name" value="BTB"/>
    <property type="match status" value="1"/>
</dbReference>
<dbReference type="OrthoDB" id="7672873at2759"/>
<organism evidence="4 5">
    <name type="scientific">Nasonia vitripennis</name>
    <name type="common">Parasitic wasp</name>
    <dbReference type="NCBI Taxonomy" id="7425"/>
    <lineage>
        <taxon>Eukaryota</taxon>
        <taxon>Metazoa</taxon>
        <taxon>Ecdysozoa</taxon>
        <taxon>Arthropoda</taxon>
        <taxon>Hexapoda</taxon>
        <taxon>Insecta</taxon>
        <taxon>Pterygota</taxon>
        <taxon>Neoptera</taxon>
        <taxon>Endopterygota</taxon>
        <taxon>Hymenoptera</taxon>
        <taxon>Apocrita</taxon>
        <taxon>Proctotrupomorpha</taxon>
        <taxon>Chalcidoidea</taxon>
        <taxon>Pteromalidae</taxon>
        <taxon>Pteromalinae</taxon>
        <taxon>Nasonia</taxon>
    </lineage>
</organism>
<keyword evidence="5" id="KW-1185">Reference proteome</keyword>
<dbReference type="PROSITE" id="PS50097">
    <property type="entry name" value="BTB"/>
    <property type="match status" value="1"/>
</dbReference>
<dbReference type="InterPro" id="IPR011333">
    <property type="entry name" value="SKP1/BTB/POZ_sf"/>
</dbReference>
<evidence type="ECO:0000256" key="1">
    <source>
        <dbReference type="SAM" id="MobiDB-lite"/>
    </source>
</evidence>
<dbReference type="SUPFAM" id="SSF54695">
    <property type="entry name" value="POZ domain"/>
    <property type="match status" value="1"/>
</dbReference>
<dbReference type="Pfam" id="PF22486">
    <property type="entry name" value="MATH_2"/>
    <property type="match status" value="1"/>
</dbReference>
<evidence type="ECO:0000259" key="2">
    <source>
        <dbReference type="PROSITE" id="PS50097"/>
    </source>
</evidence>
<dbReference type="OMA" id="VSACESH"/>
<feature type="domain" description="MATH" evidence="3">
    <location>
        <begin position="14"/>
        <end position="141"/>
    </location>
</feature>
<dbReference type="Proteomes" id="UP000002358">
    <property type="component" value="Chromosome 5"/>
</dbReference>
<proteinExistence type="predicted"/>
<dbReference type="InterPro" id="IPR008974">
    <property type="entry name" value="TRAF-like"/>
</dbReference>
<dbReference type="AlphaFoldDB" id="A0A7M7HHC2"/>
<name>A0A7M7HHC2_NASVI</name>
<dbReference type="SMR" id="A0A7M7HHC2"/>
<reference evidence="4" key="1">
    <citation type="submission" date="2021-01" db="UniProtKB">
        <authorList>
            <consortium name="EnsemblMetazoa"/>
        </authorList>
    </citation>
    <scope>IDENTIFICATION</scope>
</reference>
<dbReference type="Gene3D" id="3.30.710.10">
    <property type="entry name" value="Potassium Channel Kv1.1, Chain A"/>
    <property type="match status" value="1"/>
</dbReference>
<dbReference type="PANTHER" id="PTHR24413">
    <property type="entry name" value="SPECKLE-TYPE POZ PROTEIN"/>
    <property type="match status" value="1"/>
</dbReference>
<feature type="compositionally biased region" description="Acidic residues" evidence="1">
    <location>
        <begin position="156"/>
        <end position="170"/>
    </location>
</feature>
<evidence type="ECO:0000313" key="5">
    <source>
        <dbReference type="Proteomes" id="UP000002358"/>
    </source>
</evidence>
<dbReference type="Gene3D" id="1.25.40.420">
    <property type="match status" value="1"/>
</dbReference>
<dbReference type="GO" id="GO:0030163">
    <property type="term" value="P:protein catabolic process"/>
    <property type="evidence" value="ECO:0007669"/>
    <property type="project" value="UniProtKB-ARBA"/>
</dbReference>
<dbReference type="SUPFAM" id="SSF49599">
    <property type="entry name" value="TRAF domain-like"/>
    <property type="match status" value="1"/>
</dbReference>
<dbReference type="EnsemblMetazoa" id="XM_008219067">
    <property type="protein sequence ID" value="XP_008217289"/>
    <property type="gene ID" value="LOC103318018"/>
</dbReference>
<dbReference type="KEGG" id="nvi:103318018"/>
<sequence length="355" mass="40849">MPSCSLVGEVSSVTSTYKWVIKNFCTGCKSVDDRLISSEFPIFNAGVKTLWLLELYPKGSNDSSKDYLSLFLYNLSKATITINVSFAILNAKNEVAFYKIFSKQSLDKVSWGYPCFVSRDYVTNMENKILVDDELTVICEILLNPIKRKDTLKMEEENEDDEPETDDETEENKNSLRLLEFDTFERLITEEDKFSYVTLKIGKQTWKAHKCVLAKRSSVLATMFQEDIKDSVVNIENVEPEVFMEFLRYVYSGKVNDIKEIAKELLILSEKYKLDTLFQICETTLSNDLDVSNVVKRLKLVHTYKALNLKKTAVEFVISNAKDIVVIPDFKELKDVPDVLCEILHSMVKRDTNEE</sequence>
<dbReference type="Gene3D" id="2.60.210.10">
    <property type="entry name" value="Apoptosis, Tumor Necrosis Factor Receptor Associated Protein 2, Chain A"/>
    <property type="match status" value="1"/>
</dbReference>
<evidence type="ECO:0000313" key="4">
    <source>
        <dbReference type="EnsemblMetazoa" id="XP_008217289"/>
    </source>
</evidence>
<dbReference type="CDD" id="cd14733">
    <property type="entry name" value="BACK"/>
    <property type="match status" value="1"/>
</dbReference>
<accession>A0A7M7HHC2</accession>
<dbReference type="PROSITE" id="PS50144">
    <property type="entry name" value="MATH"/>
    <property type="match status" value="1"/>
</dbReference>
<protein>
    <submittedName>
        <fullName evidence="4">Uncharacterized protein</fullName>
    </submittedName>
</protein>
<evidence type="ECO:0000259" key="3">
    <source>
        <dbReference type="PROSITE" id="PS50144"/>
    </source>
</evidence>
<dbReference type="Pfam" id="PF00651">
    <property type="entry name" value="BTB"/>
    <property type="match status" value="1"/>
</dbReference>
<gene>
    <name evidence="4" type="primary">103318018</name>
</gene>
<dbReference type="InterPro" id="IPR000210">
    <property type="entry name" value="BTB/POZ_dom"/>
</dbReference>
<feature type="domain" description="BTB" evidence="2">
    <location>
        <begin position="195"/>
        <end position="259"/>
    </location>
</feature>
<feature type="region of interest" description="Disordered" evidence="1">
    <location>
        <begin position="153"/>
        <end position="173"/>
    </location>
</feature>
<dbReference type="InterPro" id="IPR002083">
    <property type="entry name" value="MATH/TRAF_dom"/>
</dbReference>
<dbReference type="InParanoid" id="A0A7M7HHC2"/>